<comment type="caution">
    <text evidence="5">The sequence shown here is derived from an EMBL/GenBank/DDBJ whole genome shotgun (WGS) entry which is preliminary data.</text>
</comment>
<dbReference type="Pfam" id="PF00023">
    <property type="entry name" value="Ank"/>
    <property type="match status" value="1"/>
</dbReference>
<dbReference type="InterPro" id="IPR002110">
    <property type="entry name" value="Ankyrin_rpt"/>
</dbReference>
<feature type="repeat" description="ANK" evidence="3">
    <location>
        <begin position="100"/>
        <end position="132"/>
    </location>
</feature>
<dbReference type="PANTHER" id="PTHR24126">
    <property type="entry name" value="ANKYRIN REPEAT, PH AND SEC7 DOMAIN CONTAINING PROTEIN SECG-RELATED"/>
    <property type="match status" value="1"/>
</dbReference>
<accession>A0A9P8L869</accession>
<sequence>YGSALQAASASGYNAIVRLLLERGADTDAKGGQYGSALQAASAGGYDATVRLLMEWGADIDAKGGQYGRALQAASAGGHEDVVRFLLEVGDADINAQGGQYGSALQAASAGGYNTVVRLLLERGADVNAQGGQYGSALQAALIKDHQIIVRILDDWTARAPFFGTTPPHSQDDIKLSRISAKSDSKLSASAKGSRVNPASSQTSIINIPEDVYIALTLEILLHPSLRELSKQILTTKGGFTLNRILRRAIMNFCHGLAAENPNDVQRRIIRFLARQRRYFAIQVMSYLDPTTSGSGTDPGMLANQIPDVHETIQNPPQSIPGDTPPSQCERRQVSETKVSLERNVNYDRQARSGLAPNIKDFTGNVEDSNDESTPEDKLEIDIGESLPLLSKATVFWLTESIAFCNFIHDLTREATSPMEYVHEVIRSGLSGFSRTTLTLYIEWNVEDYAENQLDEIQQLPTVLTVSGNAIDAEAATCYEYCTRTWPKDGPSILKALEKAVVTNQHRQSKGFDT</sequence>
<organism evidence="5 6">
    <name type="scientific">Trichoglossum hirsutum</name>
    <dbReference type="NCBI Taxonomy" id="265104"/>
    <lineage>
        <taxon>Eukaryota</taxon>
        <taxon>Fungi</taxon>
        <taxon>Dikarya</taxon>
        <taxon>Ascomycota</taxon>
        <taxon>Pezizomycotina</taxon>
        <taxon>Geoglossomycetes</taxon>
        <taxon>Geoglossales</taxon>
        <taxon>Geoglossaceae</taxon>
        <taxon>Trichoglossum</taxon>
    </lineage>
</organism>
<dbReference type="PROSITE" id="PS50297">
    <property type="entry name" value="ANK_REP_REGION"/>
    <property type="match status" value="2"/>
</dbReference>
<keyword evidence="6" id="KW-1185">Reference proteome</keyword>
<feature type="repeat" description="ANK" evidence="3">
    <location>
        <begin position="33"/>
        <end position="65"/>
    </location>
</feature>
<protein>
    <recommendedName>
        <fullName evidence="7">Ankyrin repeat protein</fullName>
    </recommendedName>
</protein>
<dbReference type="SMART" id="SM00248">
    <property type="entry name" value="ANK"/>
    <property type="match status" value="4"/>
</dbReference>
<evidence type="ECO:0000256" key="3">
    <source>
        <dbReference type="PROSITE-ProRule" id="PRU00023"/>
    </source>
</evidence>
<evidence type="ECO:0000256" key="4">
    <source>
        <dbReference type="SAM" id="MobiDB-lite"/>
    </source>
</evidence>
<feature type="repeat" description="ANK" evidence="3">
    <location>
        <begin position="1"/>
        <end position="32"/>
    </location>
</feature>
<dbReference type="PROSITE" id="PS50088">
    <property type="entry name" value="ANK_REPEAT"/>
    <property type="match status" value="3"/>
</dbReference>
<proteinExistence type="predicted"/>
<dbReference type="EMBL" id="JAGHQM010001240">
    <property type="protein sequence ID" value="KAH0556063.1"/>
    <property type="molecule type" value="Genomic_DNA"/>
</dbReference>
<dbReference type="Pfam" id="PF12796">
    <property type="entry name" value="Ank_2"/>
    <property type="match status" value="1"/>
</dbReference>
<feature type="region of interest" description="Disordered" evidence="4">
    <location>
        <begin position="311"/>
        <end position="331"/>
    </location>
</feature>
<evidence type="ECO:0008006" key="7">
    <source>
        <dbReference type="Google" id="ProtNLM"/>
    </source>
</evidence>
<reference evidence="5" key="1">
    <citation type="submission" date="2021-03" db="EMBL/GenBank/DDBJ databases">
        <title>Comparative genomics and phylogenomic investigation of the class Geoglossomycetes provide insights into ecological specialization and systematics.</title>
        <authorList>
            <person name="Melie T."/>
            <person name="Pirro S."/>
            <person name="Miller A.N."/>
            <person name="Quandt A."/>
        </authorList>
    </citation>
    <scope>NUCLEOTIDE SEQUENCE</scope>
    <source>
        <strain evidence="5">CAQ_001_2017</strain>
    </source>
</reference>
<dbReference type="Gene3D" id="1.25.40.20">
    <property type="entry name" value="Ankyrin repeat-containing domain"/>
    <property type="match status" value="2"/>
</dbReference>
<feature type="non-terminal residue" evidence="5">
    <location>
        <position position="1"/>
    </location>
</feature>
<name>A0A9P8L869_9PEZI</name>
<evidence type="ECO:0000313" key="5">
    <source>
        <dbReference type="EMBL" id="KAH0556063.1"/>
    </source>
</evidence>
<evidence type="ECO:0000313" key="6">
    <source>
        <dbReference type="Proteomes" id="UP000750711"/>
    </source>
</evidence>
<evidence type="ECO:0000256" key="2">
    <source>
        <dbReference type="ARBA" id="ARBA00023043"/>
    </source>
</evidence>
<gene>
    <name evidence="5" type="ORF">GP486_005995</name>
</gene>
<dbReference type="AlphaFoldDB" id="A0A9P8L869"/>
<keyword evidence="1" id="KW-0677">Repeat</keyword>
<keyword evidence="2 3" id="KW-0040">ANK repeat</keyword>
<dbReference type="InterPro" id="IPR036770">
    <property type="entry name" value="Ankyrin_rpt-contain_sf"/>
</dbReference>
<evidence type="ECO:0000256" key="1">
    <source>
        <dbReference type="ARBA" id="ARBA00022737"/>
    </source>
</evidence>
<dbReference type="Proteomes" id="UP000750711">
    <property type="component" value="Unassembled WGS sequence"/>
</dbReference>
<dbReference type="SUPFAM" id="SSF48403">
    <property type="entry name" value="Ankyrin repeat"/>
    <property type="match status" value="1"/>
</dbReference>
<dbReference type="PANTHER" id="PTHR24126:SF14">
    <property type="entry name" value="ANK_REP_REGION DOMAIN-CONTAINING PROTEIN"/>
    <property type="match status" value="1"/>
</dbReference>